<accession>A0AAJ0CJD0</accession>
<gene>
    <name evidence="2" type="ORF">QQS21_009589</name>
</gene>
<dbReference type="InterPro" id="IPR047092">
    <property type="entry name" value="AFUB_07903/YDR124W-like_hel"/>
</dbReference>
<dbReference type="PANTHER" id="PTHR36102:SF1">
    <property type="entry name" value="YDR124W-LIKE HELICAL BUNDLE DOMAIN-CONTAINING PROTEIN"/>
    <property type="match status" value="1"/>
</dbReference>
<name>A0AAJ0CJD0_9HYPO</name>
<proteinExistence type="predicted"/>
<sequence length="380" mass="42647">MNEDGKPFVSITEPELNVTIVSQFLDIDKFQQVMTRVDAVYVSTHGLLAGLTLGVDPVTGGFGYQGNLFIQGGDSKSGKSSNWGSPMSQVQERRISHSTNAGGNLFMAAPPRQLIQIGDANGVRRLYEQRFKDCQQVVCKLVAKAWIKIVEPKKQSTHPYVGSDEKAPGWWPKPWGPAEIDRVRHKEPDHLYKRERIHLLTHILRLVIEPHQKQHVAIQKMGLNVSKLEKTTYEALTPFFRTNAANASKLQYLKEIFSMAKQEEYFRNGQIDGSTEVHLVAEDGELQSCVSDDTVWQRADRDHHGAPDVNTEHRVAQTQIVNATPIDSSSYDGYDPLIDEPVVRAPFFNHTSSPVHISSQPQSVLGNRGINMEVFDGPQW</sequence>
<keyword evidence="3" id="KW-1185">Reference proteome</keyword>
<dbReference type="InterPro" id="IPR021264">
    <property type="entry name" value="AFUB_079030/YDR124W-like"/>
</dbReference>
<dbReference type="PANTHER" id="PTHR36102">
    <property type="entry name" value="CHROMOSOME 10, WHOLE GENOME SHOTGUN SEQUENCE"/>
    <property type="match status" value="1"/>
</dbReference>
<feature type="domain" description="Subtelomeric hrmA-associated cluster protein AFUB-079030/YDR124W-like helical bundle" evidence="1">
    <location>
        <begin position="116"/>
        <end position="261"/>
    </location>
</feature>
<evidence type="ECO:0000259" key="1">
    <source>
        <dbReference type="Pfam" id="PF11001"/>
    </source>
</evidence>
<comment type="caution">
    <text evidence="2">The sequence shown here is derived from an EMBL/GenBank/DDBJ whole genome shotgun (WGS) entry which is preliminary data.</text>
</comment>
<dbReference type="AlphaFoldDB" id="A0AAJ0CJD0"/>
<reference evidence="2" key="1">
    <citation type="submission" date="2023-06" db="EMBL/GenBank/DDBJ databases">
        <title>Conoideocrella luteorostrata (Hypocreales: Clavicipitaceae), a potential biocontrol fungus for elongate hemlock scale in United States Christmas tree production areas.</title>
        <authorList>
            <person name="Barrett H."/>
            <person name="Lovett B."/>
            <person name="Macias A.M."/>
            <person name="Stajich J.E."/>
            <person name="Kasson M.T."/>
        </authorList>
    </citation>
    <scope>NUCLEOTIDE SEQUENCE</scope>
    <source>
        <strain evidence="2">ARSEF 14590</strain>
    </source>
</reference>
<dbReference type="Proteomes" id="UP001251528">
    <property type="component" value="Unassembled WGS sequence"/>
</dbReference>
<dbReference type="EMBL" id="JASWJB010000250">
    <property type="protein sequence ID" value="KAK2592714.1"/>
    <property type="molecule type" value="Genomic_DNA"/>
</dbReference>
<evidence type="ECO:0000313" key="2">
    <source>
        <dbReference type="EMBL" id="KAK2592714.1"/>
    </source>
</evidence>
<evidence type="ECO:0000313" key="3">
    <source>
        <dbReference type="Proteomes" id="UP001251528"/>
    </source>
</evidence>
<dbReference type="Pfam" id="PF11001">
    <property type="entry name" value="AFUB_07903_YDR124W_hel"/>
    <property type="match status" value="1"/>
</dbReference>
<protein>
    <recommendedName>
        <fullName evidence="1">Subtelomeric hrmA-associated cluster protein AFUB-079030/YDR124W-like helical bundle domain-containing protein</fullName>
    </recommendedName>
</protein>
<organism evidence="2 3">
    <name type="scientific">Conoideocrella luteorostrata</name>
    <dbReference type="NCBI Taxonomy" id="1105319"/>
    <lineage>
        <taxon>Eukaryota</taxon>
        <taxon>Fungi</taxon>
        <taxon>Dikarya</taxon>
        <taxon>Ascomycota</taxon>
        <taxon>Pezizomycotina</taxon>
        <taxon>Sordariomycetes</taxon>
        <taxon>Hypocreomycetidae</taxon>
        <taxon>Hypocreales</taxon>
        <taxon>Clavicipitaceae</taxon>
        <taxon>Conoideocrella</taxon>
    </lineage>
</organism>